<evidence type="ECO:0000313" key="2">
    <source>
        <dbReference type="Proteomes" id="UP000229681"/>
    </source>
</evidence>
<evidence type="ECO:0000313" key="1">
    <source>
        <dbReference type="EMBL" id="PJF34529.1"/>
    </source>
</evidence>
<sequence>MRKAFRRLGCALLFIPWLALMFAPCFVIALIAQGEVRITWSDVPDDAFRIWLLQDVPIGGVGIATSQRYTPAQSEDGRQVACTIIDVRFVIWQGNAERAGAFPSRQCACYYKDQSAQAWRTLSVGEEACKKATE</sequence>
<gene>
    <name evidence="1" type="ORF">CUN49_15215</name>
</gene>
<dbReference type="EMBL" id="PGTM01000352">
    <property type="protein sequence ID" value="PJF34529.1"/>
    <property type="molecule type" value="Genomic_DNA"/>
</dbReference>
<name>A0A2M8PAE4_9CHLR</name>
<dbReference type="AlphaFoldDB" id="A0A2M8PAE4"/>
<proteinExistence type="predicted"/>
<accession>A0A2M8PAE4</accession>
<reference evidence="1 2" key="1">
    <citation type="submission" date="2017-11" db="EMBL/GenBank/DDBJ databases">
        <title>Evolution of Phototrophy in the Chloroflexi Phylum Driven by Horizontal Gene Transfer.</title>
        <authorList>
            <person name="Ward L.M."/>
            <person name="Hemp J."/>
            <person name="Shih P.M."/>
            <person name="Mcglynn S.E."/>
            <person name="Fischer W."/>
        </authorList>
    </citation>
    <scope>NUCLEOTIDE SEQUENCE [LARGE SCALE GENOMIC DNA]</scope>
    <source>
        <strain evidence="1">JP3_13</strain>
    </source>
</reference>
<organism evidence="1 2">
    <name type="scientific">Candidatus Thermofonsia Clade 1 bacterium</name>
    <dbReference type="NCBI Taxonomy" id="2364210"/>
    <lineage>
        <taxon>Bacteria</taxon>
        <taxon>Bacillati</taxon>
        <taxon>Chloroflexota</taxon>
        <taxon>Candidatus Thermofontia</taxon>
        <taxon>Candidatus Thermofonsia Clade 1</taxon>
    </lineage>
</organism>
<protein>
    <submittedName>
        <fullName evidence="1">Uncharacterized protein</fullName>
    </submittedName>
</protein>
<comment type="caution">
    <text evidence="1">The sequence shown here is derived from an EMBL/GenBank/DDBJ whole genome shotgun (WGS) entry which is preliminary data.</text>
</comment>
<dbReference type="Proteomes" id="UP000229681">
    <property type="component" value="Unassembled WGS sequence"/>
</dbReference>